<dbReference type="InterPro" id="IPR055581">
    <property type="entry name" value="DUF7157"/>
</dbReference>
<name>A0A7I7XX45_9MYCO</name>
<dbReference type="RefSeq" id="WP_085150929.1">
    <property type="nucleotide sequence ID" value="NZ_AP022612.1"/>
</dbReference>
<accession>A0A7I7XX45</accession>
<dbReference type="Pfam" id="PF23717">
    <property type="entry name" value="DUF7159"/>
    <property type="match status" value="1"/>
</dbReference>
<feature type="region of interest" description="Disordered" evidence="1">
    <location>
        <begin position="266"/>
        <end position="331"/>
    </location>
</feature>
<gene>
    <name evidence="4" type="ORF">MCNF_21580</name>
</gene>
<organism evidence="4 5">
    <name type="scientific">Mycolicibacterium confluentis</name>
    <dbReference type="NCBI Taxonomy" id="28047"/>
    <lineage>
        <taxon>Bacteria</taxon>
        <taxon>Bacillati</taxon>
        <taxon>Actinomycetota</taxon>
        <taxon>Actinomycetes</taxon>
        <taxon>Mycobacteriales</taxon>
        <taxon>Mycobacteriaceae</taxon>
        <taxon>Mycolicibacterium</taxon>
    </lineage>
</organism>
<dbReference type="AlphaFoldDB" id="A0A7I7XX45"/>
<proteinExistence type="predicted"/>
<reference evidence="4" key="1">
    <citation type="journal article" date="2019" name="Emerg. Microbes Infect.">
        <title>Comprehensive subspecies identification of 175 nontuberculous mycobacteria species based on 7547 genomic profiles.</title>
        <authorList>
            <person name="Matsumoto Y."/>
            <person name="Kinjo T."/>
            <person name="Motooka D."/>
            <person name="Nabeya D."/>
            <person name="Jung N."/>
            <person name="Uechi K."/>
            <person name="Horii T."/>
            <person name="Iida T."/>
            <person name="Fujita J."/>
            <person name="Nakamura S."/>
        </authorList>
    </citation>
    <scope>NUCLEOTIDE SEQUENCE [LARGE SCALE GENOMIC DNA]</scope>
    <source>
        <strain evidence="4">JCM 13671</strain>
    </source>
</reference>
<dbReference type="Pfam" id="PF23715">
    <property type="entry name" value="DUF7157"/>
    <property type="match status" value="1"/>
</dbReference>
<evidence type="ECO:0000259" key="2">
    <source>
        <dbReference type="Pfam" id="PF23715"/>
    </source>
</evidence>
<feature type="domain" description="DUF7159" evidence="3">
    <location>
        <begin position="2"/>
        <end position="219"/>
    </location>
</feature>
<keyword evidence="5" id="KW-1185">Reference proteome</keyword>
<protein>
    <submittedName>
        <fullName evidence="4">Uncharacterized protein</fullName>
    </submittedName>
</protein>
<evidence type="ECO:0000256" key="1">
    <source>
        <dbReference type="SAM" id="MobiDB-lite"/>
    </source>
</evidence>
<dbReference type="OrthoDB" id="4764723at2"/>
<feature type="compositionally biased region" description="Pro residues" evidence="1">
    <location>
        <begin position="318"/>
        <end position="331"/>
    </location>
</feature>
<evidence type="ECO:0000313" key="5">
    <source>
        <dbReference type="Proteomes" id="UP000466931"/>
    </source>
</evidence>
<reference evidence="4" key="2">
    <citation type="submission" date="2020-02" db="EMBL/GenBank/DDBJ databases">
        <authorList>
            <person name="Matsumoto Y."/>
            <person name="Motooka D."/>
            <person name="Nakamura S."/>
        </authorList>
    </citation>
    <scope>NUCLEOTIDE SEQUENCE</scope>
    <source>
        <strain evidence="4">JCM 13671</strain>
    </source>
</reference>
<dbReference type="InterPro" id="IPR055583">
    <property type="entry name" value="DUF7159"/>
</dbReference>
<sequence>MDTVLGLSVTASTVQTVLVEGRDGDGATLGHDEFDVFTGDASPTRASEQVAEAVLSIASADGHHLHSIGVTWSEDADLEASLLLDTLAEMGLANVVAVQSPRAAEALARSIGRMIGYERTAVCVVEPDSTILTLVDTLGGDVETLVSHGIENDEQLLDWLTGILDARIWRPDGMFVVGSVGGLDSLAGWLEQELGVPVFDPPEAELALAHGAALASAGDAVPVAERAGRRLPAAPMTMLVAGALTFVVSVSLAVSSQLLPHREAAVVTDQDARSTAVAPKTPKAKPPAPASAAPRPAAVAPAPEAPPAPIPVEQAPLPEAPPPVEQAPVEAPPVNAPPPVVEAPAPPAYVPPPEPEVINQIAPPPPPVVAPVVPQVPYEKPRLRDRIFDKIPGINRFGN</sequence>
<evidence type="ECO:0000313" key="4">
    <source>
        <dbReference type="EMBL" id="BBZ33553.1"/>
    </source>
</evidence>
<feature type="domain" description="DUF7157" evidence="2">
    <location>
        <begin position="315"/>
        <end position="397"/>
    </location>
</feature>
<evidence type="ECO:0000259" key="3">
    <source>
        <dbReference type="Pfam" id="PF23717"/>
    </source>
</evidence>
<dbReference type="Proteomes" id="UP000466931">
    <property type="component" value="Chromosome"/>
</dbReference>
<feature type="compositionally biased region" description="Low complexity" evidence="1">
    <location>
        <begin position="290"/>
        <end position="302"/>
    </location>
</feature>
<dbReference type="EMBL" id="AP022612">
    <property type="protein sequence ID" value="BBZ33553.1"/>
    <property type="molecule type" value="Genomic_DNA"/>
</dbReference>